<evidence type="ECO:0000256" key="1">
    <source>
        <dbReference type="SAM" id="MobiDB-lite"/>
    </source>
</evidence>
<accession>A0ABR2R5E8</accession>
<keyword evidence="3" id="KW-1185">Reference proteome</keyword>
<feature type="compositionally biased region" description="Polar residues" evidence="1">
    <location>
        <begin position="25"/>
        <end position="38"/>
    </location>
</feature>
<dbReference type="Proteomes" id="UP001396334">
    <property type="component" value="Unassembled WGS sequence"/>
</dbReference>
<evidence type="ECO:0000313" key="3">
    <source>
        <dbReference type="Proteomes" id="UP001396334"/>
    </source>
</evidence>
<evidence type="ECO:0000313" key="2">
    <source>
        <dbReference type="EMBL" id="KAK9008145.1"/>
    </source>
</evidence>
<dbReference type="PANTHER" id="PTHR36022:SF1">
    <property type="entry name" value="GPI-ANCHORED ADHESIN-LIKE PROTEIN"/>
    <property type="match status" value="1"/>
</dbReference>
<protein>
    <submittedName>
        <fullName evidence="2">Uncharacterized protein</fullName>
    </submittedName>
</protein>
<gene>
    <name evidence="2" type="ORF">V6N11_075047</name>
</gene>
<proteinExistence type="predicted"/>
<organism evidence="2 3">
    <name type="scientific">Hibiscus sabdariffa</name>
    <name type="common">roselle</name>
    <dbReference type="NCBI Taxonomy" id="183260"/>
    <lineage>
        <taxon>Eukaryota</taxon>
        <taxon>Viridiplantae</taxon>
        <taxon>Streptophyta</taxon>
        <taxon>Embryophyta</taxon>
        <taxon>Tracheophyta</taxon>
        <taxon>Spermatophyta</taxon>
        <taxon>Magnoliopsida</taxon>
        <taxon>eudicotyledons</taxon>
        <taxon>Gunneridae</taxon>
        <taxon>Pentapetalae</taxon>
        <taxon>rosids</taxon>
        <taxon>malvids</taxon>
        <taxon>Malvales</taxon>
        <taxon>Malvaceae</taxon>
        <taxon>Malvoideae</taxon>
        <taxon>Hibiscus</taxon>
    </lineage>
</organism>
<comment type="caution">
    <text evidence="2">The sequence shown here is derived from an EMBL/GenBank/DDBJ whole genome shotgun (WGS) entry which is preliminary data.</text>
</comment>
<dbReference type="EMBL" id="JBBPBN010000026">
    <property type="protein sequence ID" value="KAK9008145.1"/>
    <property type="molecule type" value="Genomic_DNA"/>
</dbReference>
<name>A0ABR2R5E8_9ROSI</name>
<dbReference type="PANTHER" id="PTHR36022">
    <property type="entry name" value="GPI-ANCHORED ADHESIN-LIKE PROTEIN"/>
    <property type="match status" value="1"/>
</dbReference>
<reference evidence="2 3" key="1">
    <citation type="journal article" date="2024" name="G3 (Bethesda)">
        <title>Genome assembly of Hibiscus sabdariffa L. provides insights into metabolisms of medicinal natural products.</title>
        <authorList>
            <person name="Kim T."/>
        </authorList>
    </citation>
    <scope>NUCLEOTIDE SEQUENCE [LARGE SCALE GENOMIC DNA]</scope>
    <source>
        <strain evidence="2">TK-2024</strain>
        <tissue evidence="2">Old leaves</tissue>
    </source>
</reference>
<sequence length="85" mass="9453">MDEFGSCICLSDEKEDLNVNDQSLEINVDSGNGVPTSRDSNESKEKLHSQLQCSHAESISIDGGSLDQSIDSDWNLWYKNNLFQA</sequence>
<feature type="region of interest" description="Disordered" evidence="1">
    <location>
        <begin position="25"/>
        <end position="47"/>
    </location>
</feature>